<dbReference type="InterPro" id="IPR013805">
    <property type="entry name" value="GrpE_CC"/>
</dbReference>
<dbReference type="GO" id="GO:0051087">
    <property type="term" value="F:protein-folding chaperone binding"/>
    <property type="evidence" value="ECO:0007669"/>
    <property type="project" value="InterPro"/>
</dbReference>
<dbReference type="OrthoDB" id="201635at2759"/>
<protein>
    <recommendedName>
        <fullName evidence="8">GrpE protein homolog</fullName>
    </recommendedName>
</protein>
<dbReference type="GO" id="GO:0030150">
    <property type="term" value="P:protein import into mitochondrial matrix"/>
    <property type="evidence" value="ECO:0007669"/>
    <property type="project" value="TreeGrafter"/>
</dbReference>
<feature type="coiled-coil region" evidence="4">
    <location>
        <begin position="88"/>
        <end position="122"/>
    </location>
</feature>
<dbReference type="GO" id="GO:0051082">
    <property type="term" value="F:unfolded protein binding"/>
    <property type="evidence" value="ECO:0007669"/>
    <property type="project" value="TreeGrafter"/>
</dbReference>
<dbReference type="Pfam" id="PF01025">
    <property type="entry name" value="GrpE"/>
    <property type="match status" value="1"/>
</dbReference>
<gene>
    <name evidence="6" type="ORF">KP509_04G070900</name>
</gene>
<dbReference type="SUPFAM" id="SSF51064">
    <property type="entry name" value="Head domain of nucleotide exchange factor GrpE"/>
    <property type="match status" value="1"/>
</dbReference>
<dbReference type="PANTHER" id="PTHR21237">
    <property type="entry name" value="GRPE PROTEIN"/>
    <property type="match status" value="1"/>
</dbReference>
<dbReference type="PRINTS" id="PR00773">
    <property type="entry name" value="GRPEPROTEIN"/>
</dbReference>
<dbReference type="GO" id="GO:0042803">
    <property type="term" value="F:protein homodimerization activity"/>
    <property type="evidence" value="ECO:0007669"/>
    <property type="project" value="InterPro"/>
</dbReference>
<dbReference type="Gene3D" id="3.90.20.20">
    <property type="match status" value="1"/>
</dbReference>
<evidence type="ECO:0000256" key="3">
    <source>
        <dbReference type="RuleBase" id="RU004478"/>
    </source>
</evidence>
<evidence type="ECO:0000313" key="6">
    <source>
        <dbReference type="EMBL" id="KAH7439651.1"/>
    </source>
</evidence>
<keyword evidence="4" id="KW-0175">Coiled coil</keyword>
<comment type="caution">
    <text evidence="6">The sequence shown here is derived from an EMBL/GenBank/DDBJ whole genome shotgun (WGS) entry which is preliminary data.</text>
</comment>
<keyword evidence="7" id="KW-1185">Reference proteome</keyword>
<evidence type="ECO:0008006" key="8">
    <source>
        <dbReference type="Google" id="ProtNLM"/>
    </source>
</evidence>
<organism evidence="6 7">
    <name type="scientific">Ceratopteris richardii</name>
    <name type="common">Triangle waterfern</name>
    <dbReference type="NCBI Taxonomy" id="49495"/>
    <lineage>
        <taxon>Eukaryota</taxon>
        <taxon>Viridiplantae</taxon>
        <taxon>Streptophyta</taxon>
        <taxon>Embryophyta</taxon>
        <taxon>Tracheophyta</taxon>
        <taxon>Polypodiopsida</taxon>
        <taxon>Polypodiidae</taxon>
        <taxon>Polypodiales</taxon>
        <taxon>Pteridineae</taxon>
        <taxon>Pteridaceae</taxon>
        <taxon>Parkerioideae</taxon>
        <taxon>Ceratopteris</taxon>
    </lineage>
</organism>
<dbReference type="CDD" id="cd00446">
    <property type="entry name" value="GrpE"/>
    <property type="match status" value="1"/>
</dbReference>
<dbReference type="EMBL" id="CM035409">
    <property type="protein sequence ID" value="KAH7439651.1"/>
    <property type="molecule type" value="Genomic_DNA"/>
</dbReference>
<proteinExistence type="inferred from homology"/>
<keyword evidence="2" id="KW-0143">Chaperone</keyword>
<dbReference type="HAMAP" id="MF_01151">
    <property type="entry name" value="GrpE"/>
    <property type="match status" value="1"/>
</dbReference>
<dbReference type="Gene3D" id="2.30.22.10">
    <property type="entry name" value="Head domain of nucleotide exchange factor GrpE"/>
    <property type="match status" value="1"/>
</dbReference>
<dbReference type="GO" id="GO:0000774">
    <property type="term" value="F:adenyl-nucleotide exchange factor activity"/>
    <property type="evidence" value="ECO:0007669"/>
    <property type="project" value="InterPro"/>
</dbReference>
<dbReference type="InterPro" id="IPR009012">
    <property type="entry name" value="GrpE_head"/>
</dbReference>
<name>A0A8T2UTW0_CERRI</name>
<dbReference type="GO" id="GO:0001405">
    <property type="term" value="C:PAM complex, Tim23 associated import motor"/>
    <property type="evidence" value="ECO:0007669"/>
    <property type="project" value="TreeGrafter"/>
</dbReference>
<dbReference type="GO" id="GO:0006457">
    <property type="term" value="P:protein folding"/>
    <property type="evidence" value="ECO:0007669"/>
    <property type="project" value="InterPro"/>
</dbReference>
<accession>A0A8T2UTW0</accession>
<evidence type="ECO:0000256" key="5">
    <source>
        <dbReference type="SAM" id="MobiDB-lite"/>
    </source>
</evidence>
<reference evidence="6" key="1">
    <citation type="submission" date="2021-08" db="EMBL/GenBank/DDBJ databases">
        <title>WGS assembly of Ceratopteris richardii.</title>
        <authorList>
            <person name="Marchant D.B."/>
            <person name="Chen G."/>
            <person name="Jenkins J."/>
            <person name="Shu S."/>
            <person name="Leebens-Mack J."/>
            <person name="Grimwood J."/>
            <person name="Schmutz J."/>
            <person name="Soltis P."/>
            <person name="Soltis D."/>
            <person name="Chen Z.-H."/>
        </authorList>
    </citation>
    <scope>NUCLEOTIDE SEQUENCE</scope>
    <source>
        <strain evidence="6">Whitten #5841</strain>
        <tissue evidence="6">Leaf</tissue>
    </source>
</reference>
<evidence type="ECO:0000256" key="1">
    <source>
        <dbReference type="ARBA" id="ARBA00009054"/>
    </source>
</evidence>
<dbReference type="SUPFAM" id="SSF58014">
    <property type="entry name" value="Coiled-coil domain of nucleotide exchange factor GrpE"/>
    <property type="match status" value="1"/>
</dbReference>
<dbReference type="AlphaFoldDB" id="A0A8T2UTW0"/>
<comment type="similarity">
    <text evidence="1 3">Belongs to the GrpE family.</text>
</comment>
<sequence>MTTFKYLLRPIGPRTLHRRSPHSWMLLKSVQDPDIVLKRFQSTLSEGSATVSTNGKDRNTETSKQNGAESIQQNIREGTESTAKAEDIVKTKAELKTLRDLLKDTQALLEAKEHMVLQAKQEVLTYLAEVENVRGRTKRDTESVKHHAVETFATELLDVVDNLSRIAETIPESFLTDSLANDTSGNAKLLKSLHDGITMTHKQLMKIFGRFEVQKYDPIGEKYDDQKHLAITEVEDDTRDPHTVVNVVKSGYFFKDKLIRVAEVDIVKKRAEEAK</sequence>
<evidence type="ECO:0000313" key="7">
    <source>
        <dbReference type="Proteomes" id="UP000825935"/>
    </source>
</evidence>
<dbReference type="Proteomes" id="UP000825935">
    <property type="component" value="Chromosome 4"/>
</dbReference>
<evidence type="ECO:0000256" key="2">
    <source>
        <dbReference type="ARBA" id="ARBA00023186"/>
    </source>
</evidence>
<dbReference type="OMA" id="MSRAFSC"/>
<feature type="region of interest" description="Disordered" evidence="5">
    <location>
        <begin position="46"/>
        <end position="82"/>
    </location>
</feature>
<evidence type="ECO:0000256" key="4">
    <source>
        <dbReference type="SAM" id="Coils"/>
    </source>
</evidence>
<feature type="compositionally biased region" description="Polar residues" evidence="5">
    <location>
        <begin position="62"/>
        <end position="76"/>
    </location>
</feature>
<dbReference type="InterPro" id="IPR000740">
    <property type="entry name" value="GrpE"/>
</dbReference>
<dbReference type="PANTHER" id="PTHR21237:SF23">
    <property type="entry name" value="GRPE PROTEIN HOMOLOG, MITOCHONDRIAL"/>
    <property type="match status" value="1"/>
</dbReference>